<reference evidence="2" key="1">
    <citation type="submission" date="2015-04" db="UniProtKB">
        <authorList>
            <consortium name="EnsemblPlants"/>
        </authorList>
    </citation>
    <scope>IDENTIFICATION</scope>
</reference>
<protein>
    <recommendedName>
        <fullName evidence="1">F-box domain-containing protein</fullName>
    </recommendedName>
</protein>
<sequence length="298" mass="32266">MAAVDDGTADLISDLPDDLLLHILSFLPAARDAARASVLSTRAPCLRFAVDPASVEADDVRRLIADVDATLAPSRAASPLPTAREAAATSTLMSCTETIGWSSYVAHRHAAGITTSRVAAWLRFGQRHLPCSARAEAMRLTLGRARLTVPAAVAAGAFRALSHVVLAAAADELRLGHLLSSSCFPRLRRLSLDHVDGLAALRLVAAAATLEDIRLVDLHTLVRLDVDAPELRLLRVGCCGWMVYYDDAAAMRISAPRLEALELQRDEWLVPRGEARKNSHILPTYLLFAMTDLRLCIR</sequence>
<evidence type="ECO:0000313" key="2">
    <source>
        <dbReference type="EnsemblPlants" id="OPUNC12G12540.1"/>
    </source>
</evidence>
<dbReference type="AlphaFoldDB" id="A0A0E0MN04"/>
<accession>A0A0E0MN04</accession>
<evidence type="ECO:0000259" key="1">
    <source>
        <dbReference type="Pfam" id="PF00646"/>
    </source>
</evidence>
<dbReference type="InterPro" id="IPR001810">
    <property type="entry name" value="F-box_dom"/>
</dbReference>
<keyword evidence="3" id="KW-1185">Reference proteome</keyword>
<dbReference type="STRING" id="4537.A0A0E0MN04"/>
<dbReference type="Gramene" id="OPUNC12G12540.1">
    <property type="protein sequence ID" value="OPUNC12G12540.1"/>
    <property type="gene ID" value="OPUNC12G12540"/>
</dbReference>
<dbReference type="HOGENOM" id="CLU_017148_3_0_1"/>
<organism evidence="2">
    <name type="scientific">Oryza punctata</name>
    <name type="common">Red rice</name>
    <dbReference type="NCBI Taxonomy" id="4537"/>
    <lineage>
        <taxon>Eukaryota</taxon>
        <taxon>Viridiplantae</taxon>
        <taxon>Streptophyta</taxon>
        <taxon>Embryophyta</taxon>
        <taxon>Tracheophyta</taxon>
        <taxon>Spermatophyta</taxon>
        <taxon>Magnoliopsida</taxon>
        <taxon>Liliopsida</taxon>
        <taxon>Poales</taxon>
        <taxon>Poaceae</taxon>
        <taxon>BOP clade</taxon>
        <taxon>Oryzoideae</taxon>
        <taxon>Oryzeae</taxon>
        <taxon>Oryzinae</taxon>
        <taxon>Oryza</taxon>
    </lineage>
</organism>
<dbReference type="Proteomes" id="UP000026962">
    <property type="component" value="Chromosome 12"/>
</dbReference>
<proteinExistence type="predicted"/>
<dbReference type="OMA" id="SCTETIG"/>
<dbReference type="PANTHER" id="PTHR34709:SF43">
    <property type="entry name" value="OS12G0527100 PROTEIN"/>
    <property type="match status" value="1"/>
</dbReference>
<dbReference type="Gene3D" id="1.20.1280.50">
    <property type="match status" value="1"/>
</dbReference>
<dbReference type="InterPro" id="IPR055312">
    <property type="entry name" value="FBL15-like"/>
</dbReference>
<dbReference type="PANTHER" id="PTHR34709">
    <property type="entry name" value="OS10G0396666 PROTEIN"/>
    <property type="match status" value="1"/>
</dbReference>
<dbReference type="EnsemblPlants" id="OPUNC12G12540.1">
    <property type="protein sequence ID" value="OPUNC12G12540.1"/>
    <property type="gene ID" value="OPUNC12G12540"/>
</dbReference>
<dbReference type="InterPro" id="IPR036047">
    <property type="entry name" value="F-box-like_dom_sf"/>
</dbReference>
<dbReference type="SUPFAM" id="SSF81383">
    <property type="entry name" value="F-box domain"/>
    <property type="match status" value="1"/>
</dbReference>
<reference evidence="2" key="2">
    <citation type="submission" date="2018-05" db="EMBL/GenBank/DDBJ databases">
        <title>OpunRS2 (Oryza punctata Reference Sequence Version 2).</title>
        <authorList>
            <person name="Zhang J."/>
            <person name="Kudrna D."/>
            <person name="Lee S."/>
            <person name="Talag J."/>
            <person name="Welchert J."/>
            <person name="Wing R.A."/>
        </authorList>
    </citation>
    <scope>NUCLEOTIDE SEQUENCE [LARGE SCALE GENOMIC DNA]</scope>
</reference>
<feature type="domain" description="F-box" evidence="1">
    <location>
        <begin position="12"/>
        <end position="42"/>
    </location>
</feature>
<name>A0A0E0MN04_ORYPU</name>
<evidence type="ECO:0000313" key="3">
    <source>
        <dbReference type="Proteomes" id="UP000026962"/>
    </source>
</evidence>
<dbReference type="Pfam" id="PF00646">
    <property type="entry name" value="F-box"/>
    <property type="match status" value="1"/>
</dbReference>